<gene>
    <name evidence="1" type="ORF">BJP34_04075</name>
</gene>
<reference evidence="2" key="1">
    <citation type="submission" date="2016-10" db="EMBL/GenBank/DDBJ databases">
        <title>Comparative genomics uncovers the prolific and rare metabolic potential of the cyanobacterial genus Moorea.</title>
        <authorList>
            <person name="Leao T."/>
            <person name="Castelao G."/>
            <person name="Korobeynikov A."/>
            <person name="Monroe E.A."/>
            <person name="Podell S."/>
            <person name="Glukhov E."/>
            <person name="Allen E."/>
            <person name="Gerwick W.H."/>
            <person name="Gerwick L."/>
        </authorList>
    </citation>
    <scope>NUCLEOTIDE SEQUENCE [LARGE SCALE GENOMIC DNA]</scope>
    <source>
        <strain evidence="2">PAL-8-15-08-1</strain>
    </source>
</reference>
<evidence type="ECO:0000313" key="1">
    <source>
        <dbReference type="EMBL" id="AOW98735.1"/>
    </source>
</evidence>
<accession>A0A1D8TMV6</accession>
<organism evidence="1 2">
    <name type="scientific">Moorena producens PAL-8-15-08-1</name>
    <dbReference type="NCBI Taxonomy" id="1458985"/>
    <lineage>
        <taxon>Bacteria</taxon>
        <taxon>Bacillati</taxon>
        <taxon>Cyanobacteriota</taxon>
        <taxon>Cyanophyceae</taxon>
        <taxon>Coleofasciculales</taxon>
        <taxon>Coleofasciculaceae</taxon>
        <taxon>Moorena</taxon>
    </lineage>
</organism>
<evidence type="ECO:0000313" key="2">
    <source>
        <dbReference type="Proteomes" id="UP000177870"/>
    </source>
</evidence>
<dbReference type="KEGG" id="mpro:BJP34_04075"/>
<dbReference type="Proteomes" id="UP000177870">
    <property type="component" value="Chromosome"/>
</dbReference>
<protein>
    <submittedName>
        <fullName evidence="1">Uncharacterized protein</fullName>
    </submittedName>
</protein>
<dbReference type="EMBL" id="CP017599">
    <property type="protein sequence ID" value="AOW98735.1"/>
    <property type="molecule type" value="Genomic_DNA"/>
</dbReference>
<sequence>MLPVTHHQVKLLLGDAPRHIYVPCSLFPVPYSLFPIPLKAKYYVLNYTYFAISNQKLSEYNAHKNYIFSVSILLLVACNSKPEPSVYLPDLQCHGELPKQIKKNIGEYRLAQGSDFVKSIRSFDKDYTQEQLTCTIFTADFNCPAKEVPRCNL</sequence>
<proteinExistence type="predicted"/>
<dbReference type="AlphaFoldDB" id="A0A1D8TMV6"/>
<name>A0A1D8TMV6_9CYAN</name>